<organism evidence="5">
    <name type="scientific">Trichuris suis</name>
    <name type="common">pig whipworm</name>
    <dbReference type="NCBI Taxonomy" id="68888"/>
    <lineage>
        <taxon>Eukaryota</taxon>
        <taxon>Metazoa</taxon>
        <taxon>Ecdysozoa</taxon>
        <taxon>Nematoda</taxon>
        <taxon>Enoplea</taxon>
        <taxon>Dorylaimia</taxon>
        <taxon>Trichinellida</taxon>
        <taxon>Trichuridae</taxon>
        <taxon>Trichuris</taxon>
    </lineage>
</organism>
<dbReference type="Proteomes" id="UP000030758">
    <property type="component" value="Unassembled WGS sequence"/>
</dbReference>
<feature type="domain" description="HTH CENPB-type" evidence="4">
    <location>
        <begin position="26"/>
        <end position="98"/>
    </location>
</feature>
<dbReference type="InterPro" id="IPR006600">
    <property type="entry name" value="HTH_CenpB_DNA-bd_dom"/>
</dbReference>
<keyword evidence="2" id="KW-0238">DNA-binding</keyword>
<feature type="compositionally biased region" description="Basic and acidic residues" evidence="3">
    <location>
        <begin position="1"/>
        <end position="12"/>
    </location>
</feature>
<evidence type="ECO:0000256" key="1">
    <source>
        <dbReference type="ARBA" id="ARBA00004123"/>
    </source>
</evidence>
<sequence length="141" mass="16346">MHGLDKQKDRPLEFNGESDEQKLMRSRKTLHISTNHDLGRVLKEWIHRHRSGHVPLSCETIRRQARHYHNELKIGGSCEYSTGCFQKFKEKNGIKVLRIFDDKASALHKAAEEFIEEFSKITADGKLTPDQIFNADEPSLF</sequence>
<dbReference type="Pfam" id="PF03221">
    <property type="entry name" value="HTH_Tnp_Tc5"/>
    <property type="match status" value="1"/>
</dbReference>
<dbReference type="Gene3D" id="1.10.10.60">
    <property type="entry name" value="Homeodomain-like"/>
    <property type="match status" value="1"/>
</dbReference>
<evidence type="ECO:0000256" key="3">
    <source>
        <dbReference type="SAM" id="MobiDB-lite"/>
    </source>
</evidence>
<dbReference type="SUPFAM" id="SSF46689">
    <property type="entry name" value="Homeodomain-like"/>
    <property type="match status" value="1"/>
</dbReference>
<dbReference type="InterPro" id="IPR050863">
    <property type="entry name" value="CenT-Element_Derived"/>
</dbReference>
<evidence type="ECO:0000256" key="2">
    <source>
        <dbReference type="ARBA" id="ARBA00023125"/>
    </source>
</evidence>
<dbReference type="PANTHER" id="PTHR19303">
    <property type="entry name" value="TRANSPOSON"/>
    <property type="match status" value="1"/>
</dbReference>
<evidence type="ECO:0000313" key="5">
    <source>
        <dbReference type="EMBL" id="KFD61709.1"/>
    </source>
</evidence>
<dbReference type="PANTHER" id="PTHR19303:SF16">
    <property type="entry name" value="JERKY PROTEIN HOMOLOG-LIKE"/>
    <property type="match status" value="1"/>
</dbReference>
<dbReference type="EMBL" id="KL367614">
    <property type="protein sequence ID" value="KFD61709.1"/>
    <property type="molecule type" value="Genomic_DNA"/>
</dbReference>
<name>A0A085MWW3_9BILA</name>
<dbReference type="InterPro" id="IPR009057">
    <property type="entry name" value="Homeodomain-like_sf"/>
</dbReference>
<proteinExistence type="predicted"/>
<comment type="subcellular location">
    <subcellularLocation>
        <location evidence="1">Nucleus</location>
    </subcellularLocation>
</comment>
<dbReference type="PROSITE" id="PS51253">
    <property type="entry name" value="HTH_CENPB"/>
    <property type="match status" value="1"/>
</dbReference>
<gene>
    <name evidence="5" type="ORF">M514_26110</name>
</gene>
<dbReference type="GO" id="GO:0005634">
    <property type="term" value="C:nucleus"/>
    <property type="evidence" value="ECO:0007669"/>
    <property type="project" value="UniProtKB-SubCell"/>
</dbReference>
<dbReference type="GO" id="GO:0003677">
    <property type="term" value="F:DNA binding"/>
    <property type="evidence" value="ECO:0007669"/>
    <property type="project" value="UniProtKB-KW"/>
</dbReference>
<feature type="region of interest" description="Disordered" evidence="3">
    <location>
        <begin position="1"/>
        <end position="21"/>
    </location>
</feature>
<evidence type="ECO:0000259" key="4">
    <source>
        <dbReference type="PROSITE" id="PS51253"/>
    </source>
</evidence>
<protein>
    <recommendedName>
        <fullName evidence="4">HTH CENPB-type domain-containing protein</fullName>
    </recommendedName>
</protein>
<dbReference type="AlphaFoldDB" id="A0A085MWW3"/>
<reference evidence="5" key="1">
    <citation type="journal article" date="2014" name="Nat. Genet.">
        <title>Genome and transcriptome of the porcine whipworm Trichuris suis.</title>
        <authorList>
            <person name="Jex A.R."/>
            <person name="Nejsum P."/>
            <person name="Schwarz E.M."/>
            <person name="Hu L."/>
            <person name="Young N.D."/>
            <person name="Hall R.S."/>
            <person name="Korhonen P.K."/>
            <person name="Liao S."/>
            <person name="Thamsborg S."/>
            <person name="Xia J."/>
            <person name="Xu P."/>
            <person name="Wang S."/>
            <person name="Scheerlinck J.P."/>
            <person name="Hofmann A."/>
            <person name="Sternberg P.W."/>
            <person name="Wang J."/>
            <person name="Gasser R.B."/>
        </authorList>
    </citation>
    <scope>NUCLEOTIDE SEQUENCE [LARGE SCALE GENOMIC DNA]</scope>
    <source>
        <strain evidence="5">DCEP-RM93F</strain>
    </source>
</reference>
<accession>A0A085MWW3</accession>